<protein>
    <submittedName>
        <fullName evidence="2">Uncharacterized protein</fullName>
    </submittedName>
</protein>
<keyword evidence="1" id="KW-1133">Transmembrane helix</keyword>
<organism evidence="2 3">
    <name type="scientific">Bemisia tabaci</name>
    <name type="common">Sweetpotato whitefly</name>
    <name type="synonym">Aleurodes tabaci</name>
    <dbReference type="NCBI Taxonomy" id="7038"/>
    <lineage>
        <taxon>Eukaryota</taxon>
        <taxon>Metazoa</taxon>
        <taxon>Ecdysozoa</taxon>
        <taxon>Arthropoda</taxon>
        <taxon>Hexapoda</taxon>
        <taxon>Insecta</taxon>
        <taxon>Pterygota</taxon>
        <taxon>Neoptera</taxon>
        <taxon>Paraneoptera</taxon>
        <taxon>Hemiptera</taxon>
        <taxon>Sternorrhyncha</taxon>
        <taxon>Aleyrodoidea</taxon>
        <taxon>Aleyrodidae</taxon>
        <taxon>Aleyrodinae</taxon>
        <taxon>Bemisia</taxon>
    </lineage>
</organism>
<dbReference type="AlphaFoldDB" id="A0A9P0AQR8"/>
<accession>A0A9P0AQR8</accession>
<name>A0A9P0AQR8_BEMTA</name>
<sequence length="485" mass="55024">MTGLGILNQANCCTQIKNSTILAYNTTRTALFQNGQLIIPLSIDLVQSYTICNRTYPNTALAWMFKISKGSPPYQPQDRPRSRQKRAAPGIPLAMAGAFAAATAVWEGYSYGKTNGRIEELRTEIRSQDSYFRKVITKNKQSNLKHFYAMRRELQDFSLRTRENICEVGNYTRVLIMENYMVQQFNDLLWAIQNRRISPSIIPPNQLKELIKQTGSLQNSLYATSPYLFYLTARILINMQELPEDGTILRATVVIPLLKRQERVIMTTASKWQNNKLSVFEPSYVAADSGLSVENCEREAEHYFCTDAHLKKIEATEISTPVWYEDGVAIIGEGELAIKQEKEDGPKVRITGPAVCTQGDTYSVTHGNNMIFTHSIAFHVRAANYSWDIAPYDIKLNLADNKVQDLEDSLNLIHDETSTRHALQLALTIFFTALTVAVLIHLHRRQAKHARFVKNFDEAGIPLQEVLVVQETLDGRGTTRRITRD</sequence>
<dbReference type="EMBL" id="OU963870">
    <property type="protein sequence ID" value="CAH0395999.1"/>
    <property type="molecule type" value="Genomic_DNA"/>
</dbReference>
<dbReference type="Proteomes" id="UP001152759">
    <property type="component" value="Chromosome 9"/>
</dbReference>
<evidence type="ECO:0000313" key="2">
    <source>
        <dbReference type="EMBL" id="CAH0395999.1"/>
    </source>
</evidence>
<feature type="transmembrane region" description="Helical" evidence="1">
    <location>
        <begin position="422"/>
        <end position="442"/>
    </location>
</feature>
<keyword evidence="3" id="KW-1185">Reference proteome</keyword>
<keyword evidence="1" id="KW-0812">Transmembrane</keyword>
<proteinExistence type="predicted"/>
<evidence type="ECO:0000256" key="1">
    <source>
        <dbReference type="SAM" id="Phobius"/>
    </source>
</evidence>
<reference evidence="2" key="1">
    <citation type="submission" date="2021-12" db="EMBL/GenBank/DDBJ databases">
        <authorList>
            <person name="King R."/>
        </authorList>
    </citation>
    <scope>NUCLEOTIDE SEQUENCE</scope>
</reference>
<evidence type="ECO:0000313" key="3">
    <source>
        <dbReference type="Proteomes" id="UP001152759"/>
    </source>
</evidence>
<gene>
    <name evidence="2" type="ORF">BEMITA_LOCUS14116</name>
</gene>
<keyword evidence="1" id="KW-0472">Membrane</keyword>